<reference evidence="3" key="1">
    <citation type="submission" date="2008-04" db="EMBL/GenBank/DDBJ databases">
        <title>Complete sequence of chromosome 2 of Burkholderia ambifaria MC40-6.</title>
        <authorList>
            <person name="Copeland A."/>
            <person name="Lucas S."/>
            <person name="Lapidus A."/>
            <person name="Glavina del Rio T."/>
            <person name="Dalin E."/>
            <person name="Tice H."/>
            <person name="Pitluck S."/>
            <person name="Chain P."/>
            <person name="Malfatti S."/>
            <person name="Shin M."/>
            <person name="Vergez L."/>
            <person name="Lang D."/>
            <person name="Schmutz J."/>
            <person name="Larimer F."/>
            <person name="Land M."/>
            <person name="Hauser L."/>
            <person name="Kyrpides N."/>
            <person name="Lykidis A."/>
            <person name="Ramette A."/>
            <person name="Konstantinidis K."/>
            <person name="Tiedje J."/>
            <person name="Richardson P."/>
        </authorList>
    </citation>
    <scope>NUCLEOTIDE SEQUENCE [LARGE SCALE GENOMIC DNA]</scope>
    <source>
        <strain evidence="3">MC40-6</strain>
    </source>
</reference>
<organism evidence="2 3">
    <name type="scientific">Burkholderia ambifaria (strain MC40-6)</name>
    <dbReference type="NCBI Taxonomy" id="398577"/>
    <lineage>
        <taxon>Bacteria</taxon>
        <taxon>Pseudomonadati</taxon>
        <taxon>Pseudomonadota</taxon>
        <taxon>Betaproteobacteria</taxon>
        <taxon>Burkholderiales</taxon>
        <taxon>Burkholderiaceae</taxon>
        <taxon>Burkholderia</taxon>
        <taxon>Burkholderia cepacia complex</taxon>
    </lineage>
</organism>
<accession>B1Z2B4</accession>
<feature type="compositionally biased region" description="Basic residues" evidence="1">
    <location>
        <begin position="19"/>
        <end position="38"/>
    </location>
</feature>
<dbReference type="Proteomes" id="UP000001680">
    <property type="component" value="Chromosome 2"/>
</dbReference>
<sequence length="61" mass="6920">MLKPVKRGGDGRTLARRPAPQKKAPRMPSRRFLVRHRTALPGGFTSPIQQHFPAPDPYRAF</sequence>
<feature type="region of interest" description="Disordered" evidence="1">
    <location>
        <begin position="1"/>
        <end position="61"/>
    </location>
</feature>
<gene>
    <name evidence="2" type="ordered locus">BamMC406_5432</name>
</gene>
<evidence type="ECO:0000313" key="3">
    <source>
        <dbReference type="Proteomes" id="UP000001680"/>
    </source>
</evidence>
<dbReference type="EMBL" id="CP001026">
    <property type="protein sequence ID" value="ACB67876.1"/>
    <property type="molecule type" value="Genomic_DNA"/>
</dbReference>
<dbReference type="KEGG" id="bac:BamMC406_5432"/>
<name>B1Z2B4_BURA4</name>
<protein>
    <submittedName>
        <fullName evidence="2">Uncharacterized protein</fullName>
    </submittedName>
</protein>
<proteinExistence type="predicted"/>
<dbReference type="HOGENOM" id="CLU_2913481_0_0_4"/>
<dbReference type="AlphaFoldDB" id="B1Z2B4"/>
<evidence type="ECO:0000313" key="2">
    <source>
        <dbReference type="EMBL" id="ACB67876.1"/>
    </source>
</evidence>
<evidence type="ECO:0000256" key="1">
    <source>
        <dbReference type="SAM" id="MobiDB-lite"/>
    </source>
</evidence>